<keyword evidence="1" id="KW-0812">Transmembrane</keyword>
<accession>A0A6C0JUB0</accession>
<feature type="transmembrane region" description="Helical" evidence="1">
    <location>
        <begin position="20"/>
        <end position="47"/>
    </location>
</feature>
<dbReference type="AlphaFoldDB" id="A0A6C0JUB0"/>
<keyword evidence="1" id="KW-0472">Membrane</keyword>
<keyword evidence="1" id="KW-1133">Transmembrane helix</keyword>
<protein>
    <submittedName>
        <fullName evidence="2">Uncharacterized protein</fullName>
    </submittedName>
</protein>
<evidence type="ECO:0000256" key="1">
    <source>
        <dbReference type="SAM" id="Phobius"/>
    </source>
</evidence>
<name>A0A6C0JUB0_9ZZZZ</name>
<organism evidence="2">
    <name type="scientific">viral metagenome</name>
    <dbReference type="NCBI Taxonomy" id="1070528"/>
    <lineage>
        <taxon>unclassified sequences</taxon>
        <taxon>metagenomes</taxon>
        <taxon>organismal metagenomes</taxon>
    </lineage>
</organism>
<dbReference type="EMBL" id="MN740696">
    <property type="protein sequence ID" value="QHU08396.1"/>
    <property type="molecule type" value="Genomic_DNA"/>
</dbReference>
<proteinExistence type="predicted"/>
<sequence length="49" mass="5471">MNSTLKWVLTGILLYKVKWIFKLGFISIQIASYIAPKLLFLAGSALLSV</sequence>
<reference evidence="2" key="1">
    <citation type="journal article" date="2020" name="Nature">
        <title>Giant virus diversity and host interactions through global metagenomics.</title>
        <authorList>
            <person name="Schulz F."/>
            <person name="Roux S."/>
            <person name="Paez-Espino D."/>
            <person name="Jungbluth S."/>
            <person name="Walsh D.A."/>
            <person name="Denef V.J."/>
            <person name="McMahon K.D."/>
            <person name="Konstantinidis K.T."/>
            <person name="Eloe-Fadrosh E.A."/>
            <person name="Kyrpides N.C."/>
            <person name="Woyke T."/>
        </authorList>
    </citation>
    <scope>NUCLEOTIDE SEQUENCE</scope>
    <source>
        <strain evidence="2">GVMAG-S-1062768-28</strain>
    </source>
</reference>
<evidence type="ECO:0000313" key="2">
    <source>
        <dbReference type="EMBL" id="QHU08396.1"/>
    </source>
</evidence>